<keyword evidence="1" id="KW-0812">Transmembrane</keyword>
<evidence type="ECO:0000256" key="1">
    <source>
        <dbReference type="SAM" id="Phobius"/>
    </source>
</evidence>
<feature type="transmembrane region" description="Helical" evidence="1">
    <location>
        <begin position="100"/>
        <end position="123"/>
    </location>
</feature>
<sequence>MGPQEFELRSVVTLTNDPDREPHRPRQSSSLAKDKQVVRYYKRSLWIFGFHLLILVLPWIFTCVLMIRPINEESYFNQAGSITPGDVNNWHRSRVALRSLTALSSVVGLPIVSGLLAHGAVVYTQRRSPAQKLSVLQLFALADRGWLDPRYLVKPPSKLQITERSLYLWLATFLILIIRDEEINVLTCKGHPAAYRDCGSGACKFPFKDLNTQIIARDAEPIDLNFCPQDVVVMKTSQKLLGSTNSDIQINLWSDEVSLGESPNYYTDNRRTFD</sequence>
<gene>
    <name evidence="2" type="ORF">C2S_1054</name>
</gene>
<feature type="transmembrane region" description="Helical" evidence="1">
    <location>
        <begin position="45"/>
        <end position="67"/>
    </location>
</feature>
<accession>A0A9Q9RM35</accession>
<name>A0A9Q9RM35_FUSFU</name>
<proteinExistence type="predicted"/>
<dbReference type="Proteomes" id="UP000760494">
    <property type="component" value="Unassembled WGS sequence"/>
</dbReference>
<keyword evidence="1" id="KW-1133">Transmembrane helix</keyword>
<organism evidence="2 3">
    <name type="scientific">Fusarium fujikuroi</name>
    <name type="common">Bakanae and foot rot disease fungus</name>
    <name type="synonym">Gibberella fujikuroi</name>
    <dbReference type="NCBI Taxonomy" id="5127"/>
    <lineage>
        <taxon>Eukaryota</taxon>
        <taxon>Fungi</taxon>
        <taxon>Dikarya</taxon>
        <taxon>Ascomycota</taxon>
        <taxon>Pezizomycotina</taxon>
        <taxon>Sordariomycetes</taxon>
        <taxon>Hypocreomycetidae</taxon>
        <taxon>Hypocreales</taxon>
        <taxon>Nectriaceae</taxon>
        <taxon>Fusarium</taxon>
        <taxon>Fusarium fujikuroi species complex</taxon>
    </lineage>
</organism>
<protein>
    <submittedName>
        <fullName evidence="2">Uncharacterized protein</fullName>
    </submittedName>
</protein>
<keyword evidence="1" id="KW-0472">Membrane</keyword>
<evidence type="ECO:0000313" key="2">
    <source>
        <dbReference type="EMBL" id="VTT67976.1"/>
    </source>
</evidence>
<reference evidence="2" key="1">
    <citation type="submission" date="2019-05" db="EMBL/GenBank/DDBJ databases">
        <authorList>
            <person name="Piombo E."/>
        </authorList>
    </citation>
    <scope>NUCLEOTIDE SEQUENCE</scope>
    <source>
        <strain evidence="2">C2S</strain>
    </source>
</reference>
<dbReference type="EMBL" id="CABFJX010000223">
    <property type="protein sequence ID" value="VTT67976.1"/>
    <property type="molecule type" value="Genomic_DNA"/>
</dbReference>
<comment type="caution">
    <text evidence="2">The sequence shown here is derived from an EMBL/GenBank/DDBJ whole genome shotgun (WGS) entry which is preliminary data.</text>
</comment>
<dbReference type="AlphaFoldDB" id="A0A9Q9RM35"/>
<evidence type="ECO:0000313" key="3">
    <source>
        <dbReference type="Proteomes" id="UP000760494"/>
    </source>
</evidence>